<name>A0A7D8UTH8_9HELO</name>
<sequence length="233" mass="25582">MSGRGYNTLHGFDQGPPPPNFTPNQGFGIPQYPAFFPAQAPPQAYGFPAVQVPVVAPVASVPQTPYMTPPNVYGYGYPYPGQTHPAPPPRTNPAFPGIHLRNHTGGVGLPPGYDYAFPQAHCKIHVFTTKTPPWQHPTLLHSWDDSTHVKMFVPTNTTIKELMQGLGCNNEQAKKNVLHEITEAGNGKWLKGLTITGDDKDKVKLPISDMGWDKTRTGHPGERPVVWLYATKD</sequence>
<reference evidence="1 2" key="1">
    <citation type="submission" date="2018-05" db="EMBL/GenBank/DDBJ databases">
        <title>Whole genome sequencing for identification of molecular markers to develop diagnostic detection tools for the regulated plant pathogen Lachnellula willkommii.</title>
        <authorList>
            <person name="Giroux E."/>
            <person name="Bilodeau G."/>
        </authorList>
    </citation>
    <scope>NUCLEOTIDE SEQUENCE [LARGE SCALE GENOMIC DNA]</scope>
    <source>
        <strain evidence="1 2">CBS 625.97</strain>
    </source>
</reference>
<proteinExistence type="predicted"/>
<evidence type="ECO:0000313" key="1">
    <source>
        <dbReference type="EMBL" id="TVY57531.1"/>
    </source>
</evidence>
<dbReference type="EMBL" id="QGMG01000087">
    <property type="protein sequence ID" value="TVY57531.1"/>
    <property type="molecule type" value="Genomic_DNA"/>
</dbReference>
<dbReference type="Proteomes" id="UP000481288">
    <property type="component" value="Unassembled WGS sequence"/>
</dbReference>
<gene>
    <name evidence="1" type="ORF">LCER1_G001677</name>
</gene>
<dbReference type="OrthoDB" id="10057496at2759"/>
<accession>A0A7D8UTH8</accession>
<evidence type="ECO:0000313" key="2">
    <source>
        <dbReference type="Proteomes" id="UP000481288"/>
    </source>
</evidence>
<keyword evidence="2" id="KW-1185">Reference proteome</keyword>
<protein>
    <submittedName>
        <fullName evidence="1">Uncharacterized protein</fullName>
    </submittedName>
</protein>
<comment type="caution">
    <text evidence="1">The sequence shown here is derived from an EMBL/GenBank/DDBJ whole genome shotgun (WGS) entry which is preliminary data.</text>
</comment>
<organism evidence="1 2">
    <name type="scientific">Lachnellula cervina</name>
    <dbReference type="NCBI Taxonomy" id="1316786"/>
    <lineage>
        <taxon>Eukaryota</taxon>
        <taxon>Fungi</taxon>
        <taxon>Dikarya</taxon>
        <taxon>Ascomycota</taxon>
        <taxon>Pezizomycotina</taxon>
        <taxon>Leotiomycetes</taxon>
        <taxon>Helotiales</taxon>
        <taxon>Lachnaceae</taxon>
        <taxon>Lachnellula</taxon>
    </lineage>
</organism>
<dbReference type="AlphaFoldDB" id="A0A7D8UTH8"/>